<keyword evidence="2" id="KW-0255">Endonuclease</keyword>
<dbReference type="SUPFAM" id="SSF160350">
    <property type="entry name" value="Rnp2-like"/>
    <property type="match status" value="1"/>
</dbReference>
<dbReference type="Proteomes" id="UP001524383">
    <property type="component" value="Unassembled WGS sequence"/>
</dbReference>
<evidence type="ECO:0000313" key="3">
    <source>
        <dbReference type="EMBL" id="MCQ1538411.1"/>
    </source>
</evidence>
<dbReference type="GO" id="GO:0005737">
    <property type="term" value="C:cytoplasm"/>
    <property type="evidence" value="ECO:0007669"/>
    <property type="project" value="UniProtKB-SubCell"/>
</dbReference>
<dbReference type="GO" id="GO:0004526">
    <property type="term" value="F:ribonuclease P activity"/>
    <property type="evidence" value="ECO:0007669"/>
    <property type="project" value="UniProtKB-UniRule"/>
</dbReference>
<reference evidence="3 4" key="1">
    <citation type="submission" date="2019-08" db="EMBL/GenBank/DDBJ databases">
        <authorList>
            <person name="Chen S.-C."/>
            <person name="Lai M.-C."/>
            <person name="You Y.-T."/>
        </authorList>
    </citation>
    <scope>NUCLEOTIDE SEQUENCE [LARGE SCALE GENOMIC DNA]</scope>
    <source>
        <strain evidence="3 4">P2F9704a</strain>
    </source>
</reference>
<evidence type="ECO:0000256" key="1">
    <source>
        <dbReference type="ARBA" id="ARBA00022694"/>
    </source>
</evidence>
<dbReference type="GO" id="GO:0030677">
    <property type="term" value="C:ribonuclease P complex"/>
    <property type="evidence" value="ECO:0007669"/>
    <property type="project" value="UniProtKB-UniRule"/>
</dbReference>
<keyword evidence="2" id="KW-0963">Cytoplasm</keyword>
<dbReference type="Pfam" id="PF01900">
    <property type="entry name" value="RNase_P_Rpp14"/>
    <property type="match status" value="1"/>
</dbReference>
<dbReference type="RefSeq" id="WP_255332357.1">
    <property type="nucleotide sequence ID" value="NZ_VOTZ01000009.1"/>
</dbReference>
<accession>A0ABD4TIA0</accession>
<dbReference type="AlphaFoldDB" id="A0ABD4TIA0"/>
<dbReference type="HAMAP" id="MF_00755">
    <property type="entry name" value="RNase_P_2"/>
    <property type="match status" value="1"/>
</dbReference>
<protein>
    <recommendedName>
        <fullName evidence="2">Ribonuclease P protein component 2</fullName>
        <shortName evidence="2">RNase P component 2</shortName>
        <ecNumber evidence="2">3.1.26.5</ecNumber>
    </recommendedName>
    <alternativeName>
        <fullName evidence="2">Pop5</fullName>
    </alternativeName>
</protein>
<dbReference type="InterPro" id="IPR038085">
    <property type="entry name" value="Rnp2-like_sf"/>
</dbReference>
<dbReference type="InterPro" id="IPR002759">
    <property type="entry name" value="Pop5/Rpp14/Rnp2-like"/>
</dbReference>
<sequence length="169" mass="18837">MKHLSPTLRENRRYVLARITPPDFESDTRELYYAVSDSITSLYGDCIAAEVHAATILREGEYVIVRCRRGRETELCSAIAAIRSINGTQIRITAIATSGTIAALRKKIRPKEAATAITCTIDAEEQSGLLYADGKIDLIRRDMKGQELVYLTKDDMEKFHATTTKPDGI</sequence>
<gene>
    <name evidence="2" type="primary">rnp2</name>
    <name evidence="3" type="ORF">FTO68_05340</name>
</gene>
<keyword evidence="4" id="KW-1185">Reference proteome</keyword>
<comment type="similarity">
    <text evidence="2">Belongs to the eukaryotic/archaeal RNase P protein component 2 family.</text>
</comment>
<keyword evidence="2" id="KW-0540">Nuclease</keyword>
<keyword evidence="2" id="KW-0378">Hydrolase</keyword>
<dbReference type="EC" id="3.1.26.5" evidence="2"/>
<evidence type="ECO:0000313" key="4">
    <source>
        <dbReference type="Proteomes" id="UP001524383"/>
    </source>
</evidence>
<dbReference type="GO" id="GO:0001682">
    <property type="term" value="P:tRNA 5'-leader removal"/>
    <property type="evidence" value="ECO:0007669"/>
    <property type="project" value="UniProtKB-UniRule"/>
</dbReference>
<name>A0ABD4TIA0_9EURY</name>
<comment type="subunit">
    <text evidence="2">Consists of a catalytic RNA component and at least 4-5 protein subunits.</text>
</comment>
<evidence type="ECO:0000256" key="2">
    <source>
        <dbReference type="HAMAP-Rule" id="MF_00755"/>
    </source>
</evidence>
<dbReference type="Gene3D" id="3.30.70.3250">
    <property type="entry name" value="Ribonuclease P, Pop5 subunit"/>
    <property type="match status" value="1"/>
</dbReference>
<dbReference type="EMBL" id="VOTZ01000009">
    <property type="protein sequence ID" value="MCQ1538411.1"/>
    <property type="molecule type" value="Genomic_DNA"/>
</dbReference>
<comment type="subcellular location">
    <subcellularLocation>
        <location evidence="2">Cytoplasm</location>
    </subcellularLocation>
</comment>
<organism evidence="3 4">
    <name type="scientific">Methanocalculus taiwanensis</name>
    <dbReference type="NCBI Taxonomy" id="106207"/>
    <lineage>
        <taxon>Archaea</taxon>
        <taxon>Methanobacteriati</taxon>
        <taxon>Methanobacteriota</taxon>
        <taxon>Stenosarchaea group</taxon>
        <taxon>Methanomicrobia</taxon>
        <taxon>Methanomicrobiales</taxon>
        <taxon>Methanocalculaceae</taxon>
        <taxon>Methanocalculus</taxon>
    </lineage>
</organism>
<comment type="catalytic activity">
    <reaction evidence="2">
        <text>Endonucleolytic cleavage of RNA, removing 5'-extranucleotides from tRNA precursor.</text>
        <dbReference type="EC" id="3.1.26.5"/>
    </reaction>
</comment>
<comment type="function">
    <text evidence="2">Part of ribonuclease P, a protein complex that generates mature tRNA molecules by cleaving their 5'-ends.</text>
</comment>
<comment type="caution">
    <text evidence="3">The sequence shown here is derived from an EMBL/GenBank/DDBJ whole genome shotgun (WGS) entry which is preliminary data.</text>
</comment>
<keyword evidence="1 2" id="KW-0819">tRNA processing</keyword>
<proteinExistence type="inferred from homology"/>